<evidence type="ECO:0000313" key="1">
    <source>
        <dbReference type="EMBL" id="KAA0041666.1"/>
    </source>
</evidence>
<dbReference type="PANTHER" id="PTHR34456">
    <property type="entry name" value="MITOVIRUS RNA-DEPENDENT RNA POLYMERASE"/>
    <property type="match status" value="1"/>
</dbReference>
<accession>A0A5A7THY0</accession>
<dbReference type="STRING" id="1194695.A0A5A7THY0"/>
<dbReference type="Proteomes" id="UP000321947">
    <property type="component" value="Unassembled WGS sequence"/>
</dbReference>
<evidence type="ECO:0000313" key="3">
    <source>
        <dbReference type="Proteomes" id="UP000321393"/>
    </source>
</evidence>
<name>A0A5A7THY0_CUCMM</name>
<dbReference type="AlphaFoldDB" id="A0A5A7THY0"/>
<reference evidence="3 4" key="1">
    <citation type="submission" date="2019-08" db="EMBL/GenBank/DDBJ databases">
        <title>Draft genome sequences of two oriental melons (Cucumis melo L. var makuwa).</title>
        <authorList>
            <person name="Kwon S.-Y."/>
        </authorList>
    </citation>
    <scope>NUCLEOTIDE SEQUENCE [LARGE SCALE GENOMIC DNA]</scope>
    <source>
        <strain evidence="4">cv. Chang Bougi</strain>
        <strain evidence="3">cv. SW 3</strain>
        <tissue evidence="1">Leaf</tissue>
    </source>
</reference>
<dbReference type="OrthoDB" id="1750590at2759"/>
<comment type="caution">
    <text evidence="1">The sequence shown here is derived from an EMBL/GenBank/DDBJ whole genome shotgun (WGS) entry which is preliminary data.</text>
</comment>
<dbReference type="EMBL" id="SSTE01016469">
    <property type="protein sequence ID" value="KAA0041666.1"/>
    <property type="molecule type" value="Genomic_DNA"/>
</dbReference>
<proteinExistence type="predicted"/>
<dbReference type="PANTHER" id="PTHR34456:SF9">
    <property type="entry name" value="MITOVIRUS RNA-DEPENDENT RNA POLYMERASE"/>
    <property type="match status" value="1"/>
</dbReference>
<dbReference type="Pfam" id="PF05919">
    <property type="entry name" value="Mitovir_RNA_pol"/>
    <property type="match status" value="1"/>
</dbReference>
<organism evidence="1 3">
    <name type="scientific">Cucumis melo var. makuwa</name>
    <name type="common">Oriental melon</name>
    <dbReference type="NCBI Taxonomy" id="1194695"/>
    <lineage>
        <taxon>Eukaryota</taxon>
        <taxon>Viridiplantae</taxon>
        <taxon>Streptophyta</taxon>
        <taxon>Embryophyta</taxon>
        <taxon>Tracheophyta</taxon>
        <taxon>Spermatophyta</taxon>
        <taxon>Magnoliopsida</taxon>
        <taxon>eudicotyledons</taxon>
        <taxon>Gunneridae</taxon>
        <taxon>Pentapetalae</taxon>
        <taxon>rosids</taxon>
        <taxon>fabids</taxon>
        <taxon>Cucurbitales</taxon>
        <taxon>Cucurbitaceae</taxon>
        <taxon>Benincaseae</taxon>
        <taxon>Cucumis</taxon>
    </lineage>
</organism>
<dbReference type="EMBL" id="SSTD01010746">
    <property type="protein sequence ID" value="TYK11536.1"/>
    <property type="molecule type" value="Genomic_DNA"/>
</dbReference>
<gene>
    <name evidence="2" type="ORF">E5676_scaffold76971G00010</name>
    <name evidence="1" type="ORF">E6C27_scaffold43971G00010</name>
</gene>
<dbReference type="InterPro" id="IPR008686">
    <property type="entry name" value="RNA_pol_mitovir"/>
</dbReference>
<protein>
    <submittedName>
        <fullName evidence="1 2">Mitochondrial protein</fullName>
    </submittedName>
</protein>
<evidence type="ECO:0000313" key="4">
    <source>
        <dbReference type="Proteomes" id="UP000321947"/>
    </source>
</evidence>
<dbReference type="Proteomes" id="UP000321393">
    <property type="component" value="Unassembled WGS sequence"/>
</dbReference>
<sequence length="118" mass="13172">MASSIVGHTLGLNIFSVRPPMVKGERPAEQVYPDHGPFTRYAFLGDDILIADPLPPDIKNEFCHKLGVSISLGKSLLCETACFEFAKKFFVTCDNERLNFSPLSLVWPRPGRYRVSVS</sequence>
<evidence type="ECO:0000313" key="2">
    <source>
        <dbReference type="EMBL" id="TYK11536.1"/>
    </source>
</evidence>